<gene>
    <name evidence="1" type="ORF">MUB46_22345</name>
</gene>
<evidence type="ECO:0000313" key="2">
    <source>
        <dbReference type="Proteomes" id="UP001320898"/>
    </source>
</evidence>
<name>A0AAW5R8A8_9HYPH</name>
<keyword evidence="2" id="KW-1185">Reference proteome</keyword>
<sequence>MDELNNHPRVICHSEIVRPRPLDAVAAAFEKFGKDYPEKANTIDRVLPYKLFAEEDDDTAISPDSFGAYWQYIESKAIPAPQALGFKVLEAHVKNTAFPDLCRESDVAIIHLVRRNVFRKVISWMVAKQVGVYNSRGNYEPEAGRRLTPDPADVVKRVRRMKTGNDSSEAEVASSGARSITVYYEDWLADRDAFFARVCGFLGVDAVTPDQTTLIRMVPEPMEELLGNYPAVADAMRAAGFGEYLD</sequence>
<proteinExistence type="predicted"/>
<dbReference type="SUPFAM" id="SSF52540">
    <property type="entry name" value="P-loop containing nucleoside triphosphate hydrolases"/>
    <property type="match status" value="1"/>
</dbReference>
<dbReference type="AlphaFoldDB" id="A0AAW5R8A8"/>
<accession>A0AAW5R8A8</accession>
<evidence type="ECO:0008006" key="3">
    <source>
        <dbReference type="Google" id="ProtNLM"/>
    </source>
</evidence>
<evidence type="ECO:0000313" key="1">
    <source>
        <dbReference type="EMBL" id="MCT8974615.1"/>
    </source>
</evidence>
<protein>
    <recommendedName>
        <fullName evidence="3">Sulfotransferase family protein</fullName>
    </recommendedName>
</protein>
<reference evidence="1 2" key="1">
    <citation type="submission" date="2022-04" db="EMBL/GenBank/DDBJ databases">
        <authorList>
            <person name="Ye Y.-Q."/>
            <person name="Du Z.-J."/>
        </authorList>
    </citation>
    <scope>NUCLEOTIDE SEQUENCE [LARGE SCALE GENOMIC DNA]</scope>
    <source>
        <strain evidence="1 2">A6E488</strain>
    </source>
</reference>
<organism evidence="1 2">
    <name type="scientific">Microbaculum marinisediminis</name>
    <dbReference type="NCBI Taxonomy" id="2931392"/>
    <lineage>
        <taxon>Bacteria</taxon>
        <taxon>Pseudomonadati</taxon>
        <taxon>Pseudomonadota</taxon>
        <taxon>Alphaproteobacteria</taxon>
        <taxon>Hyphomicrobiales</taxon>
        <taxon>Tepidamorphaceae</taxon>
        <taxon>Microbaculum</taxon>
    </lineage>
</organism>
<dbReference type="Gene3D" id="3.40.50.300">
    <property type="entry name" value="P-loop containing nucleotide triphosphate hydrolases"/>
    <property type="match status" value="1"/>
</dbReference>
<dbReference type="InterPro" id="IPR027417">
    <property type="entry name" value="P-loop_NTPase"/>
</dbReference>
<dbReference type="Proteomes" id="UP001320898">
    <property type="component" value="Unassembled WGS sequence"/>
</dbReference>
<comment type="caution">
    <text evidence="1">The sequence shown here is derived from an EMBL/GenBank/DDBJ whole genome shotgun (WGS) entry which is preliminary data.</text>
</comment>
<dbReference type="EMBL" id="JALIDZ010000013">
    <property type="protein sequence ID" value="MCT8974615.1"/>
    <property type="molecule type" value="Genomic_DNA"/>
</dbReference>